<dbReference type="EMBL" id="CALNXI010001755">
    <property type="protein sequence ID" value="CAH3176364.1"/>
    <property type="molecule type" value="Genomic_DNA"/>
</dbReference>
<comment type="caution">
    <text evidence="1">The sequence shown here is derived from an EMBL/GenBank/DDBJ whole genome shotgun (WGS) entry which is preliminary data.</text>
</comment>
<evidence type="ECO:0000313" key="2">
    <source>
        <dbReference type="Proteomes" id="UP001159427"/>
    </source>
</evidence>
<accession>A0ABN8REM2</accession>
<name>A0ABN8REM2_9CNID</name>
<organism evidence="1 2">
    <name type="scientific">Porites evermanni</name>
    <dbReference type="NCBI Taxonomy" id="104178"/>
    <lineage>
        <taxon>Eukaryota</taxon>
        <taxon>Metazoa</taxon>
        <taxon>Cnidaria</taxon>
        <taxon>Anthozoa</taxon>
        <taxon>Hexacorallia</taxon>
        <taxon>Scleractinia</taxon>
        <taxon>Fungiina</taxon>
        <taxon>Poritidae</taxon>
        <taxon>Porites</taxon>
    </lineage>
</organism>
<sequence>MMLGVIIYKVYFLVVDKFCSERCPGGACDIEGEFKDIFKQIDLMNAFIGMRADKPYNKFYTHAVSHNAYSNVIAALKIVSEHEDEFRVAPYACKAINAIPACQIANFYPQYLLLNKMKNDRLKVEGTRDLRPYKNTDNAKIIELKKSAIKHFELLSAIDRLDENLRAEVKGISEYFKGVAKFDEGIADPDQAFITTKLDEFKDSYGKIEKKLNEDMKGILDVTNTILGIEVADKVASLVAKILLESNPVKMIFAGADAAGIKEATDELGQASANLAKGITLAVKLVDLGNDARDITTALEDNQEQIKTRIELVEKIKKNEAITIDDDAYQFIEEYNNYTPKVDRSRLAKNIEMWGAFQESTCDLLNGVEGMPANIAKGVAGGFLLCEKLRGTIAEFSALREDIFDFQFDLMDVLARVIRGNVAKKLSISIQKEDGDFLQADQLLGGFFMTQIFLQSQAWLYCDKLQYGNNGKPVEACNTENGVFTNKELDNIVAYTYCDFSGH</sequence>
<keyword evidence="2" id="KW-1185">Reference proteome</keyword>
<gene>
    <name evidence="1" type="ORF">PEVE_00010608</name>
</gene>
<reference evidence="1 2" key="1">
    <citation type="submission" date="2022-05" db="EMBL/GenBank/DDBJ databases">
        <authorList>
            <consortium name="Genoscope - CEA"/>
            <person name="William W."/>
        </authorList>
    </citation>
    <scope>NUCLEOTIDE SEQUENCE [LARGE SCALE GENOMIC DNA]</scope>
</reference>
<proteinExistence type="predicted"/>
<dbReference type="Proteomes" id="UP001159427">
    <property type="component" value="Unassembled WGS sequence"/>
</dbReference>
<evidence type="ECO:0000313" key="1">
    <source>
        <dbReference type="EMBL" id="CAH3176364.1"/>
    </source>
</evidence>
<protein>
    <submittedName>
        <fullName evidence="1">Uncharacterized protein</fullName>
    </submittedName>
</protein>